<name>A0A2W7NK56_9BACT</name>
<evidence type="ECO:0000256" key="3">
    <source>
        <dbReference type="ARBA" id="ARBA00022452"/>
    </source>
</evidence>
<keyword evidence="6" id="KW-0472">Membrane</keyword>
<keyword evidence="3" id="KW-1134">Transmembrane beta strand</keyword>
<proteinExistence type="predicted"/>
<keyword evidence="2" id="KW-0813">Transport</keyword>
<evidence type="ECO:0000256" key="7">
    <source>
        <dbReference type="ARBA" id="ARBA00023237"/>
    </source>
</evidence>
<dbReference type="InterPro" id="IPR008969">
    <property type="entry name" value="CarboxyPept-like_regulatory"/>
</dbReference>
<dbReference type="PANTHER" id="PTHR30069">
    <property type="entry name" value="TONB-DEPENDENT OUTER MEMBRANE RECEPTOR"/>
    <property type="match status" value="1"/>
</dbReference>
<keyword evidence="4" id="KW-0812">Transmembrane</keyword>
<organism evidence="9 10">
    <name type="scientific">Breznakibacter xylanolyticus</name>
    <dbReference type="NCBI Taxonomy" id="990"/>
    <lineage>
        <taxon>Bacteria</taxon>
        <taxon>Pseudomonadati</taxon>
        <taxon>Bacteroidota</taxon>
        <taxon>Bacteroidia</taxon>
        <taxon>Marinilabiliales</taxon>
        <taxon>Marinilabiliaceae</taxon>
        <taxon>Breznakibacter</taxon>
    </lineage>
</organism>
<dbReference type="GO" id="GO:0044718">
    <property type="term" value="P:siderophore transmembrane transport"/>
    <property type="evidence" value="ECO:0007669"/>
    <property type="project" value="TreeGrafter"/>
</dbReference>
<comment type="caution">
    <text evidence="9">The sequence shown here is derived from an EMBL/GenBank/DDBJ whole genome shotgun (WGS) entry which is preliminary data.</text>
</comment>
<accession>A0A2W7NK56</accession>
<dbReference type="OrthoDB" id="1111684at2"/>
<dbReference type="GO" id="GO:0015344">
    <property type="term" value="F:siderophore uptake transmembrane transporter activity"/>
    <property type="evidence" value="ECO:0007669"/>
    <property type="project" value="TreeGrafter"/>
</dbReference>
<keyword evidence="10" id="KW-1185">Reference proteome</keyword>
<keyword evidence="9" id="KW-0378">Hydrolase</keyword>
<dbReference type="RefSeq" id="WP_111443950.1">
    <property type="nucleotide sequence ID" value="NZ_QKZK01000001.1"/>
</dbReference>
<dbReference type="Pfam" id="PF13715">
    <property type="entry name" value="CarbopepD_reg_2"/>
    <property type="match status" value="1"/>
</dbReference>
<dbReference type="InterPro" id="IPR039426">
    <property type="entry name" value="TonB-dep_rcpt-like"/>
</dbReference>
<keyword evidence="5" id="KW-0732">Signal</keyword>
<dbReference type="SUPFAM" id="SSF56935">
    <property type="entry name" value="Porins"/>
    <property type="match status" value="1"/>
</dbReference>
<dbReference type="PANTHER" id="PTHR30069:SF29">
    <property type="entry name" value="HEMOGLOBIN AND HEMOGLOBIN-HAPTOGLOBIN-BINDING PROTEIN 1-RELATED"/>
    <property type="match status" value="1"/>
</dbReference>
<dbReference type="Pfam" id="PF07715">
    <property type="entry name" value="Plug"/>
    <property type="match status" value="1"/>
</dbReference>
<dbReference type="InterPro" id="IPR037066">
    <property type="entry name" value="Plug_dom_sf"/>
</dbReference>
<dbReference type="AlphaFoldDB" id="A0A2W7NK56"/>
<evidence type="ECO:0000256" key="2">
    <source>
        <dbReference type="ARBA" id="ARBA00022448"/>
    </source>
</evidence>
<evidence type="ECO:0000256" key="5">
    <source>
        <dbReference type="ARBA" id="ARBA00022729"/>
    </source>
</evidence>
<evidence type="ECO:0000256" key="4">
    <source>
        <dbReference type="ARBA" id="ARBA00022692"/>
    </source>
</evidence>
<dbReference type="GO" id="GO:0004180">
    <property type="term" value="F:carboxypeptidase activity"/>
    <property type="evidence" value="ECO:0007669"/>
    <property type="project" value="UniProtKB-KW"/>
</dbReference>
<comment type="subcellular location">
    <subcellularLocation>
        <location evidence="1">Cell outer membrane</location>
        <topology evidence="1">Multi-pass membrane protein</topology>
    </subcellularLocation>
</comment>
<dbReference type="InterPro" id="IPR012910">
    <property type="entry name" value="Plug_dom"/>
</dbReference>
<evidence type="ECO:0000259" key="8">
    <source>
        <dbReference type="Pfam" id="PF07715"/>
    </source>
</evidence>
<dbReference type="Gene3D" id="2.60.40.1120">
    <property type="entry name" value="Carboxypeptidase-like, regulatory domain"/>
    <property type="match status" value="1"/>
</dbReference>
<feature type="domain" description="TonB-dependent receptor plug" evidence="8">
    <location>
        <begin position="144"/>
        <end position="220"/>
    </location>
</feature>
<dbReference type="InterPro" id="IPR036942">
    <property type="entry name" value="Beta-barrel_TonB_sf"/>
</dbReference>
<gene>
    <name evidence="9" type="ORF">LX69_00230</name>
</gene>
<dbReference type="Proteomes" id="UP000249239">
    <property type="component" value="Unassembled WGS sequence"/>
</dbReference>
<dbReference type="Gene3D" id="2.40.170.20">
    <property type="entry name" value="TonB-dependent receptor, beta-barrel domain"/>
    <property type="match status" value="1"/>
</dbReference>
<evidence type="ECO:0000313" key="10">
    <source>
        <dbReference type="Proteomes" id="UP000249239"/>
    </source>
</evidence>
<sequence length="762" mass="84812">MISSARVVAVLLLLLFVHQNFKSQVKVSGFVRDATSGEILPGTSVYVNGGEVGTSANAHGFFSMNLPFGKYKLGASFVGYALSCDSIYLLQDTVLVLRLYPGVVMDEAVVVARQRSGLLSRTKAGYLQLLGVDFSRAGVLLGEPDLMKVLQTLPGIAAGKEGSSEIYVRGGGADQNLLLLDGAPVYNLNHAFGMLSLFNSDAIQQVTVQKGGIEAQYGGRLSSVVDVMVREGNDTKHNGSFTMSPLGGSLLVEGPITREKCSFLLSARRSWADLVLAGATFPGISFYDVNAKFNYKFANHNQLFLSLYIGGDKFYVNSDSEGKKSNFSFGWGNHLASVRWNHLVAPSVFGRFQLHASSYYDNEKFSSQSGGVDNSASRFSRFDELGMRYHLDLHLISHHLISCGIEPQFRFFQPAEIEQRLGGQDAVQSSGHISLMQVAGYVDHQWHVGAWQFNPGVRLQYSGASAFTHWGVEPRMSLSYLATSFLSIKASAMMTNQPLHAIRKSTMGWPGYFFVPSTERLKPQQAWQMSVGALYQPVSAIRIDVDCWVKKMDNLVAAYDVPASAFASADWEKMVVQGRGKAVGLDLLVDYSGRVFTSRFSYTLSKAMSAFDVYYHGDWFSFDYDRRHDLTLSSSVQLVKNERVSRDVSTSFTFRSGAPFMLPSSQIQGAYPFVGEKAYDYDLSRLDQYDGPNNMRMPDYHRLDVSYQTTLYKKRGSRSWTLGVYNVYNQQNPYLVYNDGKNGYKQMTLFPLMPYVLFKRVF</sequence>
<dbReference type="GO" id="GO:0009279">
    <property type="term" value="C:cell outer membrane"/>
    <property type="evidence" value="ECO:0007669"/>
    <property type="project" value="UniProtKB-SubCell"/>
</dbReference>
<protein>
    <submittedName>
        <fullName evidence="9">Carboxypeptidase-like protein</fullName>
    </submittedName>
</protein>
<dbReference type="EMBL" id="QKZK01000001">
    <property type="protein sequence ID" value="PZX20805.1"/>
    <property type="molecule type" value="Genomic_DNA"/>
</dbReference>
<keyword evidence="9" id="KW-0121">Carboxypeptidase</keyword>
<evidence type="ECO:0000256" key="1">
    <source>
        <dbReference type="ARBA" id="ARBA00004571"/>
    </source>
</evidence>
<evidence type="ECO:0000256" key="6">
    <source>
        <dbReference type="ARBA" id="ARBA00023136"/>
    </source>
</evidence>
<dbReference type="SUPFAM" id="SSF49464">
    <property type="entry name" value="Carboxypeptidase regulatory domain-like"/>
    <property type="match status" value="1"/>
</dbReference>
<evidence type="ECO:0000313" key="9">
    <source>
        <dbReference type="EMBL" id="PZX20805.1"/>
    </source>
</evidence>
<keyword evidence="7" id="KW-0998">Cell outer membrane</keyword>
<dbReference type="Gene3D" id="2.170.130.10">
    <property type="entry name" value="TonB-dependent receptor, plug domain"/>
    <property type="match status" value="1"/>
</dbReference>
<keyword evidence="9" id="KW-0645">Protease</keyword>
<reference evidence="9 10" key="1">
    <citation type="submission" date="2018-06" db="EMBL/GenBank/DDBJ databases">
        <title>Genomic Encyclopedia of Archaeal and Bacterial Type Strains, Phase II (KMG-II): from individual species to whole genera.</title>
        <authorList>
            <person name="Goeker M."/>
        </authorList>
    </citation>
    <scope>NUCLEOTIDE SEQUENCE [LARGE SCALE GENOMIC DNA]</scope>
    <source>
        <strain evidence="9 10">DSM 6779</strain>
    </source>
</reference>